<dbReference type="AlphaFoldDB" id="A0A6B1G204"/>
<organism evidence="5">
    <name type="scientific">Caldilineaceae bacterium SB0675_bin_29</name>
    <dbReference type="NCBI Taxonomy" id="2605266"/>
    <lineage>
        <taxon>Bacteria</taxon>
        <taxon>Bacillati</taxon>
        <taxon>Chloroflexota</taxon>
        <taxon>Caldilineae</taxon>
        <taxon>Caldilineales</taxon>
        <taxon>Caldilineaceae</taxon>
    </lineage>
</organism>
<name>A0A6B1G204_9CHLR</name>
<comment type="caution">
    <text evidence="5">The sequence shown here is derived from an EMBL/GenBank/DDBJ whole genome shotgun (WGS) entry which is preliminary data.</text>
</comment>
<sequence>MSRIVRWDPFREMISVHNQMDQLVGDLFREPDGWQGNGKGGHMRLPLDVSEDDNSYSVTASLPGIDPADLEISFSENSLTIQGETQAESVEENAKWHLRERSFGRFVRSITLPAAVNADDISADYEDGVLTLTLPKADEVKPRIIAVRGSSEEAVAA</sequence>
<dbReference type="CDD" id="cd06464">
    <property type="entry name" value="ACD_sHsps-like"/>
    <property type="match status" value="1"/>
</dbReference>
<evidence type="ECO:0000256" key="1">
    <source>
        <dbReference type="PROSITE-ProRule" id="PRU00285"/>
    </source>
</evidence>
<dbReference type="Pfam" id="PF00011">
    <property type="entry name" value="HSP20"/>
    <property type="match status" value="1"/>
</dbReference>
<gene>
    <name evidence="5" type="ORF">F4148_19765</name>
</gene>
<dbReference type="PROSITE" id="PS51203">
    <property type="entry name" value="CS"/>
    <property type="match status" value="1"/>
</dbReference>
<accession>A0A6B1G204</accession>
<feature type="domain" description="SHSP" evidence="3">
    <location>
        <begin position="38"/>
        <end position="150"/>
    </location>
</feature>
<evidence type="ECO:0000256" key="2">
    <source>
        <dbReference type="RuleBase" id="RU003616"/>
    </source>
</evidence>
<protein>
    <submittedName>
        <fullName evidence="5">Hsp20/alpha crystallin family protein</fullName>
    </submittedName>
</protein>
<dbReference type="PROSITE" id="PS01031">
    <property type="entry name" value="SHSP"/>
    <property type="match status" value="1"/>
</dbReference>
<feature type="domain" description="CS" evidence="4">
    <location>
        <begin position="42"/>
        <end position="145"/>
    </location>
</feature>
<comment type="similarity">
    <text evidence="1 2">Belongs to the small heat shock protein (HSP20) family.</text>
</comment>
<dbReference type="Gene3D" id="2.60.40.790">
    <property type="match status" value="1"/>
</dbReference>
<dbReference type="SUPFAM" id="SSF49764">
    <property type="entry name" value="HSP20-like chaperones"/>
    <property type="match status" value="1"/>
</dbReference>
<dbReference type="InterPro" id="IPR031107">
    <property type="entry name" value="Small_HSP"/>
</dbReference>
<dbReference type="InterPro" id="IPR008978">
    <property type="entry name" value="HSP20-like_chaperone"/>
</dbReference>
<dbReference type="EMBL" id="VYDA01000699">
    <property type="protein sequence ID" value="MYH63882.1"/>
    <property type="molecule type" value="Genomic_DNA"/>
</dbReference>
<proteinExistence type="inferred from homology"/>
<evidence type="ECO:0000259" key="3">
    <source>
        <dbReference type="PROSITE" id="PS01031"/>
    </source>
</evidence>
<dbReference type="PANTHER" id="PTHR11527">
    <property type="entry name" value="HEAT-SHOCK PROTEIN 20 FAMILY MEMBER"/>
    <property type="match status" value="1"/>
</dbReference>
<dbReference type="InterPro" id="IPR002068">
    <property type="entry name" value="A-crystallin/Hsp20_dom"/>
</dbReference>
<evidence type="ECO:0000259" key="4">
    <source>
        <dbReference type="PROSITE" id="PS51203"/>
    </source>
</evidence>
<evidence type="ECO:0000313" key="5">
    <source>
        <dbReference type="EMBL" id="MYH63882.1"/>
    </source>
</evidence>
<dbReference type="InterPro" id="IPR007052">
    <property type="entry name" value="CS_dom"/>
</dbReference>
<reference evidence="5" key="1">
    <citation type="submission" date="2019-09" db="EMBL/GenBank/DDBJ databases">
        <title>Characterisation of the sponge microbiome using genome-centric metagenomics.</title>
        <authorList>
            <person name="Engelberts J.P."/>
            <person name="Robbins S.J."/>
            <person name="De Goeij J.M."/>
            <person name="Aranda M."/>
            <person name="Bell S.C."/>
            <person name="Webster N.S."/>
        </authorList>
    </citation>
    <scope>NUCLEOTIDE SEQUENCE</scope>
    <source>
        <strain evidence="5">SB0675_bin_29</strain>
    </source>
</reference>